<dbReference type="Proteomes" id="UP001217083">
    <property type="component" value="Unassembled WGS sequence"/>
</dbReference>
<name>A0ABT5XLS5_9FLAO</name>
<evidence type="ECO:0000313" key="1">
    <source>
        <dbReference type="EMBL" id="MDF0706845.1"/>
    </source>
</evidence>
<keyword evidence="2" id="KW-1185">Reference proteome</keyword>
<sequence>MKSLQTMIVSAIIIIAVATGMYSQGANFQKSNGSVNYQDLNSIEENLWYYHGKRRHPSIVLALS</sequence>
<evidence type="ECO:0000313" key="2">
    <source>
        <dbReference type="Proteomes" id="UP001217083"/>
    </source>
</evidence>
<dbReference type="RefSeq" id="WP_275648883.1">
    <property type="nucleotide sequence ID" value="NZ_JARFVA010000002.1"/>
</dbReference>
<gene>
    <name evidence="1" type="ORF">PY091_06430</name>
</gene>
<proteinExistence type="predicted"/>
<dbReference type="EMBL" id="JARFVA010000002">
    <property type="protein sequence ID" value="MDF0706845.1"/>
    <property type="molecule type" value="Genomic_DNA"/>
</dbReference>
<reference evidence="1 2" key="1">
    <citation type="submission" date="2023-03" db="EMBL/GenBank/DDBJ databases">
        <title>Muricauda XX sp. nov. and Muricauda XXX sp. nov., two novel species isolated from Okinawa Trough.</title>
        <authorList>
            <person name="Cao W."/>
            <person name="Deng X."/>
        </authorList>
    </citation>
    <scope>NUCLEOTIDE SEQUENCE [LARGE SCALE GENOMIC DNA]</scope>
    <source>
        <strain evidence="1 2">81s02</strain>
    </source>
</reference>
<accession>A0ABT5XLS5</accession>
<protein>
    <submittedName>
        <fullName evidence="1">Uncharacterized protein</fullName>
    </submittedName>
</protein>
<comment type="caution">
    <text evidence="1">The sequence shown here is derived from an EMBL/GenBank/DDBJ whole genome shotgun (WGS) entry which is preliminary data.</text>
</comment>
<organism evidence="1 2">
    <name type="scientific">Flagellimonas okinawensis</name>
    <dbReference type="NCBI Taxonomy" id="3031324"/>
    <lineage>
        <taxon>Bacteria</taxon>
        <taxon>Pseudomonadati</taxon>
        <taxon>Bacteroidota</taxon>
        <taxon>Flavobacteriia</taxon>
        <taxon>Flavobacteriales</taxon>
        <taxon>Flavobacteriaceae</taxon>
        <taxon>Flagellimonas</taxon>
    </lineage>
</organism>